<dbReference type="GO" id="GO:0008270">
    <property type="term" value="F:zinc ion binding"/>
    <property type="evidence" value="ECO:0007669"/>
    <property type="project" value="UniProtKB-KW"/>
</dbReference>
<proteinExistence type="predicted"/>
<keyword evidence="3" id="KW-0862">Zinc</keyword>
<keyword evidence="6" id="KW-0804">Transcription</keyword>
<keyword evidence="2" id="KW-0863">Zinc-finger</keyword>
<dbReference type="PROSITE" id="PS51843">
    <property type="entry name" value="NR_LBD"/>
    <property type="match status" value="1"/>
</dbReference>
<dbReference type="InterPro" id="IPR035500">
    <property type="entry name" value="NHR-like_dom_sf"/>
</dbReference>
<feature type="compositionally biased region" description="Basic and acidic residues" evidence="9">
    <location>
        <begin position="76"/>
        <end position="91"/>
    </location>
</feature>
<evidence type="ECO:0000256" key="8">
    <source>
        <dbReference type="ARBA" id="ARBA00023242"/>
    </source>
</evidence>
<evidence type="ECO:0000256" key="4">
    <source>
        <dbReference type="ARBA" id="ARBA00023015"/>
    </source>
</evidence>
<dbReference type="SUPFAM" id="SSF57716">
    <property type="entry name" value="Glucocorticoid receptor-like (DNA-binding domain)"/>
    <property type="match status" value="1"/>
</dbReference>
<dbReference type="SMART" id="SM00399">
    <property type="entry name" value="ZnF_C4"/>
    <property type="match status" value="1"/>
</dbReference>
<dbReference type="Pfam" id="PF00105">
    <property type="entry name" value="zf-C4"/>
    <property type="match status" value="1"/>
</dbReference>
<sequence>QVRNCLICEAQISQIHMGIDACRACAVFYRRAKRSKCKIRCKKTQNCAKEGRVLECRSCRFDVMRRIFESANLEITVDRERSEDPPEEPRTQPDSSTTSTQPMTSLEANISILNCRCPNLPSTSSGTPVLDRVRCGYNVMTRIRKCAELNMRPVHQFVHPHEIDDNTFPIIPATHGQASKLTPVMLSALYDFASIAFPEFAELIPSEKWLLVRGCFERMHVIESTFRSVKIFPNDPTIFVCYTMTLNLDTVDYFLSDCEQNVNIESATAALRRNLEVNSDPIKAAMKRANPSDEEFLAMLALSFWTNDTLNSPESINRMATGNRTAIMKDIQAFYKSNGLTDYASRIGELYCLLVSTERVAAHVVEDLEMLRVMDLNQ</sequence>
<feature type="non-terminal residue" evidence="12">
    <location>
        <position position="1"/>
    </location>
</feature>
<dbReference type="GO" id="GO:0005634">
    <property type="term" value="C:nucleus"/>
    <property type="evidence" value="ECO:0007669"/>
    <property type="project" value="TreeGrafter"/>
</dbReference>
<comment type="caution">
    <text evidence="12">The sequence shown here is derived from an EMBL/GenBank/DDBJ whole genome shotgun (WGS) entry which is preliminary data.</text>
</comment>
<dbReference type="PANTHER" id="PTHR46011:SF6">
    <property type="entry name" value="HIGH ZINC ACTIVATED NUCLEAR RECEPTOR PROTEIN"/>
    <property type="match status" value="1"/>
</dbReference>
<feature type="region of interest" description="Disordered" evidence="9">
    <location>
        <begin position="76"/>
        <end position="102"/>
    </location>
</feature>
<name>A0AAV5VT19_9BILA</name>
<dbReference type="PANTHER" id="PTHR46011">
    <property type="entry name" value="NUCLEAR HORMONE RECEPTOR FAMILY MEMBER NHR-86-RELATED"/>
    <property type="match status" value="1"/>
</dbReference>
<dbReference type="Pfam" id="PF00104">
    <property type="entry name" value="Hormone_recep"/>
    <property type="match status" value="1"/>
</dbReference>
<evidence type="ECO:0000313" key="13">
    <source>
        <dbReference type="Proteomes" id="UP001432322"/>
    </source>
</evidence>
<keyword evidence="13" id="KW-1185">Reference proteome</keyword>
<evidence type="ECO:0000256" key="1">
    <source>
        <dbReference type="ARBA" id="ARBA00022723"/>
    </source>
</evidence>
<accession>A0AAV5VT19</accession>
<evidence type="ECO:0000256" key="9">
    <source>
        <dbReference type="SAM" id="MobiDB-lite"/>
    </source>
</evidence>
<dbReference type="AlphaFoldDB" id="A0AAV5VT19"/>
<dbReference type="GO" id="GO:0043565">
    <property type="term" value="F:sequence-specific DNA binding"/>
    <property type="evidence" value="ECO:0007669"/>
    <property type="project" value="InterPro"/>
</dbReference>
<dbReference type="InterPro" id="IPR013088">
    <property type="entry name" value="Znf_NHR/GATA"/>
</dbReference>
<keyword evidence="4" id="KW-0805">Transcription regulation</keyword>
<evidence type="ECO:0000259" key="11">
    <source>
        <dbReference type="PROSITE" id="PS51843"/>
    </source>
</evidence>
<organism evidence="12 13">
    <name type="scientific">Pristionchus fissidentatus</name>
    <dbReference type="NCBI Taxonomy" id="1538716"/>
    <lineage>
        <taxon>Eukaryota</taxon>
        <taxon>Metazoa</taxon>
        <taxon>Ecdysozoa</taxon>
        <taxon>Nematoda</taxon>
        <taxon>Chromadorea</taxon>
        <taxon>Rhabditida</taxon>
        <taxon>Rhabditina</taxon>
        <taxon>Diplogasteromorpha</taxon>
        <taxon>Diplogasteroidea</taxon>
        <taxon>Neodiplogasteridae</taxon>
        <taxon>Pristionchus</taxon>
    </lineage>
</organism>
<reference evidence="12" key="1">
    <citation type="submission" date="2023-10" db="EMBL/GenBank/DDBJ databases">
        <title>Genome assembly of Pristionchus species.</title>
        <authorList>
            <person name="Yoshida K."/>
            <person name="Sommer R.J."/>
        </authorList>
    </citation>
    <scope>NUCLEOTIDE SEQUENCE</scope>
    <source>
        <strain evidence="12">RS5133</strain>
    </source>
</reference>
<dbReference type="SMART" id="SM00430">
    <property type="entry name" value="HOLI"/>
    <property type="match status" value="1"/>
</dbReference>
<evidence type="ECO:0000256" key="5">
    <source>
        <dbReference type="ARBA" id="ARBA00023125"/>
    </source>
</evidence>
<evidence type="ECO:0000313" key="12">
    <source>
        <dbReference type="EMBL" id="GMT22837.1"/>
    </source>
</evidence>
<evidence type="ECO:0000256" key="2">
    <source>
        <dbReference type="ARBA" id="ARBA00022771"/>
    </source>
</evidence>
<protein>
    <recommendedName>
        <fullName evidence="14">Nuclear receptor</fullName>
    </recommendedName>
</protein>
<evidence type="ECO:0008006" key="14">
    <source>
        <dbReference type="Google" id="ProtNLM"/>
    </source>
</evidence>
<dbReference type="InterPro" id="IPR001628">
    <property type="entry name" value="Znf_hrmn_rcpt"/>
</dbReference>
<dbReference type="Proteomes" id="UP001432322">
    <property type="component" value="Unassembled WGS sequence"/>
</dbReference>
<feature type="non-terminal residue" evidence="12">
    <location>
        <position position="378"/>
    </location>
</feature>
<feature type="compositionally biased region" description="Low complexity" evidence="9">
    <location>
        <begin position="92"/>
        <end position="102"/>
    </location>
</feature>
<keyword evidence="1" id="KW-0479">Metal-binding</keyword>
<dbReference type="Gene3D" id="1.10.565.10">
    <property type="entry name" value="Retinoid X Receptor"/>
    <property type="match status" value="1"/>
</dbReference>
<keyword evidence="5" id="KW-0238">DNA-binding</keyword>
<evidence type="ECO:0000256" key="3">
    <source>
        <dbReference type="ARBA" id="ARBA00022833"/>
    </source>
</evidence>
<dbReference type="InterPro" id="IPR000536">
    <property type="entry name" value="Nucl_hrmn_rcpt_lig-bd"/>
</dbReference>
<keyword evidence="8" id="KW-0539">Nucleus</keyword>
<keyword evidence="7" id="KW-0675">Receptor</keyword>
<evidence type="ECO:0000259" key="10">
    <source>
        <dbReference type="PROSITE" id="PS51030"/>
    </source>
</evidence>
<dbReference type="EMBL" id="BTSY01000004">
    <property type="protein sequence ID" value="GMT22837.1"/>
    <property type="molecule type" value="Genomic_DNA"/>
</dbReference>
<dbReference type="GO" id="GO:0003700">
    <property type="term" value="F:DNA-binding transcription factor activity"/>
    <property type="evidence" value="ECO:0007669"/>
    <property type="project" value="InterPro"/>
</dbReference>
<dbReference type="SUPFAM" id="SSF48508">
    <property type="entry name" value="Nuclear receptor ligand-binding domain"/>
    <property type="match status" value="1"/>
</dbReference>
<evidence type="ECO:0000256" key="6">
    <source>
        <dbReference type="ARBA" id="ARBA00023163"/>
    </source>
</evidence>
<dbReference type="Gene3D" id="3.30.50.10">
    <property type="entry name" value="Erythroid Transcription Factor GATA-1, subunit A"/>
    <property type="match status" value="1"/>
</dbReference>
<dbReference type="PROSITE" id="PS51030">
    <property type="entry name" value="NUCLEAR_REC_DBD_2"/>
    <property type="match status" value="1"/>
</dbReference>
<feature type="domain" description="Nuclear receptor" evidence="10">
    <location>
        <begin position="2"/>
        <end position="80"/>
    </location>
</feature>
<feature type="domain" description="NR LBD" evidence="11">
    <location>
        <begin position="152"/>
        <end position="378"/>
    </location>
</feature>
<gene>
    <name evidence="12" type="ORF">PFISCL1PPCAC_14134</name>
</gene>
<dbReference type="PRINTS" id="PR00047">
    <property type="entry name" value="STROIDFINGER"/>
</dbReference>
<evidence type="ECO:0000256" key="7">
    <source>
        <dbReference type="ARBA" id="ARBA00023170"/>
    </source>
</evidence>